<reference evidence="3" key="1">
    <citation type="submission" date="2017-04" db="EMBL/GenBank/DDBJ databases">
        <authorList>
            <person name="Varghese N."/>
            <person name="Submissions S."/>
        </authorList>
    </citation>
    <scope>NUCLEOTIDE SEQUENCE [LARGE SCALE GENOMIC DNA]</scope>
    <source>
        <strain evidence="3">DSM 21500</strain>
    </source>
</reference>
<evidence type="ECO:0000313" key="2">
    <source>
        <dbReference type="EMBL" id="SMC36677.1"/>
    </source>
</evidence>
<proteinExistence type="predicted"/>
<evidence type="ECO:0000256" key="1">
    <source>
        <dbReference type="SAM" id="MobiDB-lite"/>
    </source>
</evidence>
<feature type="region of interest" description="Disordered" evidence="1">
    <location>
        <begin position="154"/>
        <end position="183"/>
    </location>
</feature>
<dbReference type="RefSeq" id="WP_159444428.1">
    <property type="nucleotide sequence ID" value="NZ_FWXK01000003.1"/>
</dbReference>
<organism evidence="2 3">
    <name type="scientific">Aerococcus suis</name>
    <dbReference type="NCBI Taxonomy" id="371602"/>
    <lineage>
        <taxon>Bacteria</taxon>
        <taxon>Bacillati</taxon>
        <taxon>Bacillota</taxon>
        <taxon>Bacilli</taxon>
        <taxon>Lactobacillales</taxon>
        <taxon>Aerococcaceae</taxon>
        <taxon>Aerococcus</taxon>
    </lineage>
</organism>
<gene>
    <name evidence="2" type="ORF">SAMN04487984_0762</name>
</gene>
<keyword evidence="3" id="KW-1185">Reference proteome</keyword>
<feature type="compositionally biased region" description="Basic and acidic residues" evidence="1">
    <location>
        <begin position="154"/>
        <end position="177"/>
    </location>
</feature>
<dbReference type="OrthoDB" id="9790372at2"/>
<protein>
    <recommendedName>
        <fullName evidence="4">DUF177 domain-containing protein</fullName>
    </recommendedName>
</protein>
<evidence type="ECO:0008006" key="4">
    <source>
        <dbReference type="Google" id="ProtNLM"/>
    </source>
</evidence>
<sequence length="183" mass="20793">MKWALRELRIIAADPMWIDETVDVEKSVQQKQADVLGLSPLSVTGLVLYEKETVLLQLDVAGMIKLPSTRSLTPVEQSLAFKIRERLIPEGVTTDIVDEDDTIPVPLATETVDLNTILIDNVVTHIPVQVYTEEEMANDDYPQGNEWQVVSEDNYKEHEQEENNEGDPRFAKLKDLFDNENND</sequence>
<name>A0A1W1YKG1_9LACT</name>
<dbReference type="STRING" id="371602.SAMN04487984_0762"/>
<dbReference type="Pfam" id="PF02620">
    <property type="entry name" value="YceD"/>
    <property type="match status" value="1"/>
</dbReference>
<dbReference type="EMBL" id="FWXK01000003">
    <property type="protein sequence ID" value="SMC36677.1"/>
    <property type="molecule type" value="Genomic_DNA"/>
</dbReference>
<accession>A0A1W1YKG1</accession>
<dbReference type="Proteomes" id="UP000243884">
    <property type="component" value="Unassembled WGS sequence"/>
</dbReference>
<evidence type="ECO:0000313" key="3">
    <source>
        <dbReference type="Proteomes" id="UP000243884"/>
    </source>
</evidence>
<dbReference type="InterPro" id="IPR003772">
    <property type="entry name" value="YceD"/>
</dbReference>
<dbReference type="AlphaFoldDB" id="A0A1W1YKG1"/>